<dbReference type="Proteomes" id="UP000484885">
    <property type="component" value="Unassembled WGS sequence"/>
</dbReference>
<protein>
    <recommendedName>
        <fullName evidence="4">DUF2306 domain-containing protein</fullName>
    </recommendedName>
</protein>
<evidence type="ECO:0008006" key="4">
    <source>
        <dbReference type="Google" id="ProtNLM"/>
    </source>
</evidence>
<feature type="transmembrane region" description="Helical" evidence="1">
    <location>
        <begin position="200"/>
        <end position="220"/>
    </location>
</feature>
<evidence type="ECO:0000313" key="2">
    <source>
        <dbReference type="EMBL" id="NDY95848.1"/>
    </source>
</evidence>
<evidence type="ECO:0000256" key="1">
    <source>
        <dbReference type="SAM" id="Phobius"/>
    </source>
</evidence>
<dbReference type="RefSeq" id="WP_164211251.1">
    <property type="nucleotide sequence ID" value="NZ_JAAGSC010000041.1"/>
</dbReference>
<gene>
    <name evidence="2" type="ORF">G3I74_08920</name>
</gene>
<comment type="caution">
    <text evidence="2">The sequence shown here is derived from an EMBL/GenBank/DDBJ whole genome shotgun (WGS) entry which is preliminary data.</text>
</comment>
<keyword evidence="1" id="KW-0812">Transmembrane</keyword>
<proteinExistence type="predicted"/>
<feature type="transmembrane region" description="Helical" evidence="1">
    <location>
        <begin position="169"/>
        <end position="188"/>
    </location>
</feature>
<dbReference type="EMBL" id="JAAGSC010000041">
    <property type="protein sequence ID" value="NDY95848.1"/>
    <property type="molecule type" value="Genomic_DNA"/>
</dbReference>
<feature type="transmembrane region" description="Helical" evidence="1">
    <location>
        <begin position="6"/>
        <end position="31"/>
    </location>
</feature>
<feature type="transmembrane region" description="Helical" evidence="1">
    <location>
        <begin position="130"/>
        <end position="148"/>
    </location>
</feature>
<keyword evidence="1" id="KW-1133">Transmembrane helix</keyword>
<reference evidence="2 3" key="1">
    <citation type="submission" date="2020-02" db="EMBL/GenBank/DDBJ databases">
        <authorList>
            <person name="Zhang X.-Y."/>
        </authorList>
    </citation>
    <scope>NUCLEOTIDE SEQUENCE [LARGE SCALE GENOMIC DNA]</scope>
    <source>
        <strain evidence="2 3">C33</strain>
    </source>
</reference>
<sequence>MNLDTVLTLFVLPHVVAGTVALALFWMAAVLQKGSPLHRRVGQGYLLAMLAIILTAIPLVILTWMRGHPVTAIFLGYLTLLIALTCRNAWCAIRFRRDPARFAGLDMQVLATTTGLAGIIVVIMGLTRQAWILVAFGMIGPLILLQLAKQRRARKRGQALASNWWLKEHYGAMIANGVATHIAFFQIGLMRLLPGLETALLQQMAWFGPLMIALLAGRWLDRRYSQWPRARQTGTS</sequence>
<name>A0A845UYP9_9GAMM</name>
<organism evidence="2 3">
    <name type="scientific">Wenzhouxiangella limi</name>
    <dbReference type="NCBI Taxonomy" id="2707351"/>
    <lineage>
        <taxon>Bacteria</taxon>
        <taxon>Pseudomonadati</taxon>
        <taxon>Pseudomonadota</taxon>
        <taxon>Gammaproteobacteria</taxon>
        <taxon>Chromatiales</taxon>
        <taxon>Wenzhouxiangellaceae</taxon>
        <taxon>Wenzhouxiangella</taxon>
    </lineage>
</organism>
<feature type="transmembrane region" description="Helical" evidence="1">
    <location>
        <begin position="70"/>
        <end position="90"/>
    </location>
</feature>
<keyword evidence="3" id="KW-1185">Reference proteome</keyword>
<feature type="transmembrane region" description="Helical" evidence="1">
    <location>
        <begin position="102"/>
        <end position="124"/>
    </location>
</feature>
<feature type="transmembrane region" description="Helical" evidence="1">
    <location>
        <begin position="43"/>
        <end position="64"/>
    </location>
</feature>
<evidence type="ECO:0000313" key="3">
    <source>
        <dbReference type="Proteomes" id="UP000484885"/>
    </source>
</evidence>
<keyword evidence="1" id="KW-0472">Membrane</keyword>
<dbReference type="AlphaFoldDB" id="A0A845UYP9"/>
<accession>A0A845UYP9</accession>